<evidence type="ECO:0000313" key="3">
    <source>
        <dbReference type="EMBL" id="MPV85840.1"/>
    </source>
</evidence>
<evidence type="ECO:0000256" key="1">
    <source>
        <dbReference type="ARBA" id="ARBA00038308"/>
    </source>
</evidence>
<evidence type="ECO:0000313" key="4">
    <source>
        <dbReference type="Proteomes" id="UP000471298"/>
    </source>
</evidence>
<gene>
    <name evidence="3" type="ORF">GCU85_03690</name>
</gene>
<dbReference type="Pfam" id="PF03695">
    <property type="entry name" value="UPF0149"/>
    <property type="match status" value="1"/>
</dbReference>
<name>A0A6N7EWB5_9GAMM</name>
<dbReference type="InterPro" id="IPR036255">
    <property type="entry name" value="YgfB-like_sf"/>
</dbReference>
<comment type="caution">
    <text evidence="3">The sequence shown here is derived from an EMBL/GenBank/DDBJ whole genome shotgun (WGS) entry which is preliminary data.</text>
</comment>
<dbReference type="PANTHER" id="PTHR37528">
    <property type="entry name" value="UPF0149 PROTEIN YGFB"/>
    <property type="match status" value="1"/>
</dbReference>
<feature type="compositionally biased region" description="Low complexity" evidence="2">
    <location>
        <begin position="86"/>
        <end position="103"/>
    </location>
</feature>
<dbReference type="InParanoid" id="A0A6N7EWB5"/>
<keyword evidence="4" id="KW-1185">Reference proteome</keyword>
<dbReference type="PANTHER" id="PTHR37528:SF1">
    <property type="entry name" value="UPF0149 PROTEIN YGFB"/>
    <property type="match status" value="1"/>
</dbReference>
<organism evidence="3 4">
    <name type="scientific">Ostreibacterium oceani</name>
    <dbReference type="NCBI Taxonomy" id="2654998"/>
    <lineage>
        <taxon>Bacteria</taxon>
        <taxon>Pseudomonadati</taxon>
        <taxon>Pseudomonadota</taxon>
        <taxon>Gammaproteobacteria</taxon>
        <taxon>Cardiobacteriales</taxon>
        <taxon>Ostreibacteriaceae</taxon>
        <taxon>Ostreibacterium</taxon>
    </lineage>
</organism>
<dbReference type="GO" id="GO:0005829">
    <property type="term" value="C:cytosol"/>
    <property type="evidence" value="ECO:0007669"/>
    <property type="project" value="TreeGrafter"/>
</dbReference>
<dbReference type="AlphaFoldDB" id="A0A6N7EWB5"/>
<dbReference type="InterPro" id="IPR011978">
    <property type="entry name" value="YgfB-like"/>
</dbReference>
<feature type="region of interest" description="Disordered" evidence="2">
    <location>
        <begin position="86"/>
        <end position="109"/>
    </location>
</feature>
<accession>A0A6N7EWB5</accession>
<feature type="region of interest" description="Disordered" evidence="2">
    <location>
        <begin position="50"/>
        <end position="71"/>
    </location>
</feature>
<dbReference type="Proteomes" id="UP000471298">
    <property type="component" value="Unassembled WGS sequence"/>
</dbReference>
<protein>
    <submittedName>
        <fullName evidence="3">UPF0149 family protein</fullName>
    </submittedName>
</protein>
<dbReference type="RefSeq" id="WP_152809494.1">
    <property type="nucleotide sequence ID" value="NZ_WHNW01000003.1"/>
</dbReference>
<evidence type="ECO:0000256" key="2">
    <source>
        <dbReference type="SAM" id="MobiDB-lite"/>
    </source>
</evidence>
<comment type="similarity">
    <text evidence="1">Belongs to the UPF0149 family.</text>
</comment>
<dbReference type="EMBL" id="WHNW01000003">
    <property type="protein sequence ID" value="MPV85840.1"/>
    <property type="molecule type" value="Genomic_DNA"/>
</dbReference>
<feature type="compositionally biased region" description="Low complexity" evidence="2">
    <location>
        <begin position="58"/>
        <end position="71"/>
    </location>
</feature>
<proteinExistence type="inferred from homology"/>
<sequence length="221" mass="24447">MITDYVNFQHWLTDAGIEFSPSFVQGVLSAYCCKTYSGIGWSALLWHQSSGADKPSTDKPSTTTPSAAASSTNAINDINAIDVMAQQSTQQQSTQQQSTQQQSIGARQDSTQTLANYQDKLKAQLDDPDCDYQLLLPTDDNAHQLALAIREWASGFWLGLQQSHLINNLTDSHSKEYLSDLQRISAMPLPDEADSESLADIAEIQEYCRMGAISLYLSSWR</sequence>
<dbReference type="Gene3D" id="1.20.120.740">
    <property type="entry name" value="YgfB uncharacterised protein family UPF0149, PF03695"/>
    <property type="match status" value="1"/>
</dbReference>
<reference evidence="3 4" key="1">
    <citation type="submission" date="2019-10" db="EMBL/GenBank/DDBJ databases">
        <title>Cardiobacteriales fam. a chemoheterotrophic member of the order Cardiobacteriales, and proposal of Cardiobacteriales fam. nov.</title>
        <authorList>
            <person name="Wang C."/>
        </authorList>
    </citation>
    <scope>NUCLEOTIDE SEQUENCE [LARGE SCALE GENOMIC DNA]</scope>
    <source>
        <strain evidence="3 4">ML27</strain>
    </source>
</reference>
<dbReference type="SUPFAM" id="SSF101327">
    <property type="entry name" value="YgfB-like"/>
    <property type="match status" value="1"/>
</dbReference>